<comment type="caution">
    <text evidence="1">The sequence shown here is derived from an EMBL/GenBank/DDBJ whole genome shotgun (WGS) entry which is preliminary data.</text>
</comment>
<sequence>MFYDFVLAFLVANNFSKYSTSKESENNLAIIFFLATDKPVSPPDVG</sequence>
<gene>
    <name evidence="1" type="ORF">S01H4_36983</name>
</gene>
<proteinExistence type="predicted"/>
<dbReference type="EMBL" id="BART01019820">
    <property type="protein sequence ID" value="GAG96638.1"/>
    <property type="molecule type" value="Genomic_DNA"/>
</dbReference>
<evidence type="ECO:0000313" key="1">
    <source>
        <dbReference type="EMBL" id="GAG96638.1"/>
    </source>
</evidence>
<organism evidence="1">
    <name type="scientific">marine sediment metagenome</name>
    <dbReference type="NCBI Taxonomy" id="412755"/>
    <lineage>
        <taxon>unclassified sequences</taxon>
        <taxon>metagenomes</taxon>
        <taxon>ecological metagenomes</taxon>
    </lineage>
</organism>
<dbReference type="AlphaFoldDB" id="X1CKA0"/>
<name>X1CKA0_9ZZZZ</name>
<reference evidence="1" key="1">
    <citation type="journal article" date="2014" name="Front. Microbiol.">
        <title>High frequency of phylogenetically diverse reductive dehalogenase-homologous genes in deep subseafloor sedimentary metagenomes.</title>
        <authorList>
            <person name="Kawai M."/>
            <person name="Futagami T."/>
            <person name="Toyoda A."/>
            <person name="Takaki Y."/>
            <person name="Nishi S."/>
            <person name="Hori S."/>
            <person name="Arai W."/>
            <person name="Tsubouchi T."/>
            <person name="Morono Y."/>
            <person name="Uchiyama I."/>
            <person name="Ito T."/>
            <person name="Fujiyama A."/>
            <person name="Inagaki F."/>
            <person name="Takami H."/>
        </authorList>
    </citation>
    <scope>NUCLEOTIDE SEQUENCE</scope>
    <source>
        <strain evidence="1">Expedition CK06-06</strain>
    </source>
</reference>
<protein>
    <submittedName>
        <fullName evidence="1">Uncharacterized protein</fullName>
    </submittedName>
</protein>
<accession>X1CKA0</accession>